<evidence type="ECO:0000256" key="8">
    <source>
        <dbReference type="PIRSR" id="PIRSR038928-2"/>
    </source>
</evidence>
<dbReference type="InterPro" id="IPR011614">
    <property type="entry name" value="Catalase_core"/>
</dbReference>
<dbReference type="Proteomes" id="UP000838756">
    <property type="component" value="Unassembled WGS sequence"/>
</dbReference>
<dbReference type="GO" id="GO:0046872">
    <property type="term" value="F:metal ion binding"/>
    <property type="evidence" value="ECO:0007669"/>
    <property type="project" value="UniProtKB-KW"/>
</dbReference>
<accession>A0A8S4SHY9</accession>
<dbReference type="GO" id="GO:0020037">
    <property type="term" value="F:heme binding"/>
    <property type="evidence" value="ECO:0007669"/>
    <property type="project" value="InterPro"/>
</dbReference>
<sequence>MTTSAGAAITYSEANNTLNSRLVYNDYFMESISHVVRERIPERVLHSKGTGAFGHFTVTHNISAICRAKLFSEDGKKTPIAVRFSLSTSEKDGSDTFRDTRGFAVKFYTEEGNFDLLSVSFPVFAVKDPILFQSFCRSQSRNPTTNLRDPNMFWDFVTLNPSTFLFFLYIFGDTGVINSYRHMPGYAVHTFQVENDKGETYFIKFHITPDSGIKTFTSEQARTIEEVDFDYNRRDLYNAIEAENFPVWTLSIQVLTLEDVNKIGSKAFDVTRILPIDEYPLMPIGKIELNRNPQNSFAQIEQMAMNPGNLVDGILGGPDTFFQARLIFYRDAQLYRLGANYNNIRVNCPFQTRPLVYNRDGRPPLGDNENDIPNYYPNSFNGPVPYSANKRQSLIKIKEENPYNFDQASDLYVSLSNEERNRLIETMLSSLRPAVSFIQQKAIKIFKTIHPDLGRRVEQGLLANRTNDDFV</sequence>
<dbReference type="Gene3D" id="2.40.180.10">
    <property type="entry name" value="Catalase core domain"/>
    <property type="match status" value="1"/>
</dbReference>
<dbReference type="PROSITE" id="PS51402">
    <property type="entry name" value="CATALASE_3"/>
    <property type="match status" value="1"/>
</dbReference>
<feature type="binding site" description="axial binding residue" evidence="8">
    <location>
        <position position="329"/>
    </location>
    <ligand>
        <name>heme</name>
        <dbReference type="ChEBI" id="CHEBI:30413"/>
    </ligand>
    <ligandPart>
        <name>Fe</name>
        <dbReference type="ChEBI" id="CHEBI:18248"/>
    </ligandPart>
</feature>
<comment type="caution">
    <text evidence="10">The sequence shown here is derived from an EMBL/GenBank/DDBJ whole genome shotgun (WGS) entry which is preliminary data.</text>
</comment>
<dbReference type="PRINTS" id="PR00067">
    <property type="entry name" value="CATALASE"/>
</dbReference>
<evidence type="ECO:0000313" key="11">
    <source>
        <dbReference type="Proteomes" id="UP000838756"/>
    </source>
</evidence>
<feature type="domain" description="Catalase core" evidence="9">
    <location>
        <begin position="2"/>
        <end position="384"/>
    </location>
</feature>
<evidence type="ECO:0000256" key="3">
    <source>
        <dbReference type="ARBA" id="ARBA00022617"/>
    </source>
</evidence>
<keyword evidence="5" id="KW-0560">Oxidoreductase</keyword>
<evidence type="ECO:0000256" key="2">
    <source>
        <dbReference type="ARBA" id="ARBA00022559"/>
    </source>
</evidence>
<evidence type="ECO:0000256" key="1">
    <source>
        <dbReference type="ARBA" id="ARBA00005329"/>
    </source>
</evidence>
<keyword evidence="7" id="KW-0376">Hydrogen peroxide</keyword>
<dbReference type="PANTHER" id="PTHR11465">
    <property type="entry name" value="CATALASE"/>
    <property type="match status" value="1"/>
</dbReference>
<dbReference type="PANTHER" id="PTHR11465:SF9">
    <property type="entry name" value="CATALASE"/>
    <property type="match status" value="1"/>
</dbReference>
<reference evidence="10" key="1">
    <citation type="submission" date="2022-03" db="EMBL/GenBank/DDBJ databases">
        <authorList>
            <person name="Lindestad O."/>
        </authorList>
    </citation>
    <scope>NUCLEOTIDE SEQUENCE</scope>
</reference>
<dbReference type="SUPFAM" id="SSF56634">
    <property type="entry name" value="Heme-dependent catalase-like"/>
    <property type="match status" value="1"/>
</dbReference>
<keyword evidence="4 8" id="KW-0479">Metal-binding</keyword>
<keyword evidence="3 8" id="KW-0349">Heme</keyword>
<proteinExistence type="inferred from homology"/>
<dbReference type="InterPro" id="IPR010582">
    <property type="entry name" value="Catalase_immune_responsive"/>
</dbReference>
<keyword evidence="11" id="KW-1185">Reference proteome</keyword>
<evidence type="ECO:0000313" key="10">
    <source>
        <dbReference type="EMBL" id="CAH2268535.1"/>
    </source>
</evidence>
<dbReference type="GO" id="GO:0005739">
    <property type="term" value="C:mitochondrion"/>
    <property type="evidence" value="ECO:0007669"/>
    <property type="project" value="TreeGrafter"/>
</dbReference>
<dbReference type="Pfam" id="PF06628">
    <property type="entry name" value="Catalase-rel"/>
    <property type="match status" value="1"/>
</dbReference>
<dbReference type="PIRSF" id="PIRSF038928">
    <property type="entry name" value="Catalase_clade1-3"/>
    <property type="match status" value="1"/>
</dbReference>
<evidence type="ECO:0000259" key="9">
    <source>
        <dbReference type="SMART" id="SM01060"/>
    </source>
</evidence>
<evidence type="ECO:0000256" key="5">
    <source>
        <dbReference type="ARBA" id="ARBA00023002"/>
    </source>
</evidence>
<dbReference type="Pfam" id="PF00199">
    <property type="entry name" value="Catalase"/>
    <property type="match status" value="1"/>
</dbReference>
<keyword evidence="2" id="KW-0575">Peroxidase</keyword>
<dbReference type="AlphaFoldDB" id="A0A8S4SHY9"/>
<dbReference type="GO" id="GO:0042542">
    <property type="term" value="P:response to hydrogen peroxide"/>
    <property type="evidence" value="ECO:0007669"/>
    <property type="project" value="TreeGrafter"/>
</dbReference>
<comment type="similarity">
    <text evidence="1">Belongs to the catalase family.</text>
</comment>
<evidence type="ECO:0000256" key="4">
    <source>
        <dbReference type="ARBA" id="ARBA00022723"/>
    </source>
</evidence>
<dbReference type="InterPro" id="IPR020835">
    <property type="entry name" value="Catalase_sf"/>
</dbReference>
<gene>
    <name evidence="10" type="primary">jg26427</name>
    <name evidence="10" type="ORF">PAEG_LOCUS26881</name>
</gene>
<dbReference type="EMBL" id="CAKXAJ010026447">
    <property type="protein sequence ID" value="CAH2268535.1"/>
    <property type="molecule type" value="Genomic_DNA"/>
</dbReference>
<dbReference type="GO" id="GO:0005777">
    <property type="term" value="C:peroxisome"/>
    <property type="evidence" value="ECO:0007669"/>
    <property type="project" value="TreeGrafter"/>
</dbReference>
<protein>
    <submittedName>
        <fullName evidence="10">Jg26427 protein</fullName>
    </submittedName>
</protein>
<evidence type="ECO:0000256" key="7">
    <source>
        <dbReference type="ARBA" id="ARBA00023324"/>
    </source>
</evidence>
<organism evidence="10 11">
    <name type="scientific">Pararge aegeria aegeria</name>
    <dbReference type="NCBI Taxonomy" id="348720"/>
    <lineage>
        <taxon>Eukaryota</taxon>
        <taxon>Metazoa</taxon>
        <taxon>Ecdysozoa</taxon>
        <taxon>Arthropoda</taxon>
        <taxon>Hexapoda</taxon>
        <taxon>Insecta</taxon>
        <taxon>Pterygota</taxon>
        <taxon>Neoptera</taxon>
        <taxon>Endopterygota</taxon>
        <taxon>Lepidoptera</taxon>
        <taxon>Glossata</taxon>
        <taxon>Ditrysia</taxon>
        <taxon>Papilionoidea</taxon>
        <taxon>Nymphalidae</taxon>
        <taxon>Satyrinae</taxon>
        <taxon>Satyrini</taxon>
        <taxon>Parargina</taxon>
        <taxon>Pararge</taxon>
    </lineage>
</organism>
<dbReference type="GO" id="GO:0004096">
    <property type="term" value="F:catalase activity"/>
    <property type="evidence" value="ECO:0007669"/>
    <property type="project" value="UniProtKB-EC"/>
</dbReference>
<keyword evidence="6 8" id="KW-0408">Iron</keyword>
<evidence type="ECO:0000256" key="6">
    <source>
        <dbReference type="ARBA" id="ARBA00023004"/>
    </source>
</evidence>
<dbReference type="InterPro" id="IPR018028">
    <property type="entry name" value="Catalase"/>
</dbReference>
<dbReference type="OrthoDB" id="6880011at2759"/>
<dbReference type="InterPro" id="IPR024711">
    <property type="entry name" value="Catalase_clade1/3"/>
</dbReference>
<dbReference type="GO" id="GO:0042744">
    <property type="term" value="P:hydrogen peroxide catabolic process"/>
    <property type="evidence" value="ECO:0007669"/>
    <property type="project" value="UniProtKB-KW"/>
</dbReference>
<dbReference type="SMART" id="SM01060">
    <property type="entry name" value="Catalase"/>
    <property type="match status" value="1"/>
</dbReference>
<comment type="cofactor">
    <cofactor evidence="8">
        <name>heme</name>
        <dbReference type="ChEBI" id="CHEBI:30413"/>
    </cofactor>
</comment>
<name>A0A8S4SHY9_9NEOP</name>